<feature type="region of interest" description="Disordered" evidence="1">
    <location>
        <begin position="361"/>
        <end position="453"/>
    </location>
</feature>
<feature type="compositionally biased region" description="Polar residues" evidence="1">
    <location>
        <begin position="505"/>
        <end position="520"/>
    </location>
</feature>
<feature type="compositionally biased region" description="Basic and acidic residues" evidence="1">
    <location>
        <begin position="1433"/>
        <end position="1454"/>
    </location>
</feature>
<feature type="compositionally biased region" description="Basic and acidic residues" evidence="1">
    <location>
        <begin position="750"/>
        <end position="774"/>
    </location>
</feature>
<feature type="compositionally biased region" description="Low complexity" evidence="1">
    <location>
        <begin position="415"/>
        <end position="433"/>
    </location>
</feature>
<evidence type="ECO:0000256" key="1">
    <source>
        <dbReference type="SAM" id="MobiDB-lite"/>
    </source>
</evidence>
<feature type="compositionally biased region" description="Low complexity" evidence="1">
    <location>
        <begin position="719"/>
        <end position="733"/>
    </location>
</feature>
<feature type="region of interest" description="Disordered" evidence="1">
    <location>
        <begin position="1522"/>
        <end position="1598"/>
    </location>
</feature>
<feature type="region of interest" description="Disordered" evidence="1">
    <location>
        <begin position="907"/>
        <end position="933"/>
    </location>
</feature>
<feature type="compositionally biased region" description="Basic residues" evidence="1">
    <location>
        <begin position="364"/>
        <end position="379"/>
    </location>
</feature>
<feature type="compositionally biased region" description="Polar residues" evidence="1">
    <location>
        <begin position="8"/>
        <end position="21"/>
    </location>
</feature>
<keyword evidence="3" id="KW-1185">Reference proteome</keyword>
<feature type="compositionally biased region" description="Low complexity" evidence="1">
    <location>
        <begin position="596"/>
        <end position="616"/>
    </location>
</feature>
<name>A0AAW1NA60_POPJA</name>
<feature type="compositionally biased region" description="Low complexity" evidence="1">
    <location>
        <begin position="530"/>
        <end position="542"/>
    </location>
</feature>
<feature type="compositionally biased region" description="Polar residues" evidence="1">
    <location>
        <begin position="1523"/>
        <end position="1539"/>
    </location>
</feature>
<evidence type="ECO:0000313" key="3">
    <source>
        <dbReference type="Proteomes" id="UP001458880"/>
    </source>
</evidence>
<feature type="compositionally biased region" description="Basic and acidic residues" evidence="1">
    <location>
        <begin position="435"/>
        <end position="444"/>
    </location>
</feature>
<feature type="compositionally biased region" description="Polar residues" evidence="1">
    <location>
        <begin position="280"/>
        <end position="293"/>
    </location>
</feature>
<dbReference type="Proteomes" id="UP001458880">
    <property type="component" value="Unassembled WGS sequence"/>
</dbReference>
<reference evidence="2 3" key="1">
    <citation type="journal article" date="2024" name="BMC Genomics">
        <title>De novo assembly and annotation of Popillia japonica's genome with initial clues to its potential as an invasive pest.</title>
        <authorList>
            <person name="Cucini C."/>
            <person name="Boschi S."/>
            <person name="Funari R."/>
            <person name="Cardaioli E."/>
            <person name="Iannotti N."/>
            <person name="Marturano G."/>
            <person name="Paoli F."/>
            <person name="Bruttini M."/>
            <person name="Carapelli A."/>
            <person name="Frati F."/>
            <person name="Nardi F."/>
        </authorList>
    </citation>
    <scope>NUCLEOTIDE SEQUENCE [LARGE SCALE GENOMIC DNA]</scope>
    <source>
        <strain evidence="2">DMR45628</strain>
    </source>
</reference>
<feature type="region of interest" description="Disordered" evidence="1">
    <location>
        <begin position="278"/>
        <end position="314"/>
    </location>
</feature>
<comment type="caution">
    <text evidence="2">The sequence shown here is derived from an EMBL/GenBank/DDBJ whole genome shotgun (WGS) entry which is preliminary data.</text>
</comment>
<feature type="compositionally biased region" description="Polar residues" evidence="1">
    <location>
        <begin position="137"/>
        <end position="150"/>
    </location>
</feature>
<organism evidence="2 3">
    <name type="scientific">Popillia japonica</name>
    <name type="common">Japanese beetle</name>
    <dbReference type="NCBI Taxonomy" id="7064"/>
    <lineage>
        <taxon>Eukaryota</taxon>
        <taxon>Metazoa</taxon>
        <taxon>Ecdysozoa</taxon>
        <taxon>Arthropoda</taxon>
        <taxon>Hexapoda</taxon>
        <taxon>Insecta</taxon>
        <taxon>Pterygota</taxon>
        <taxon>Neoptera</taxon>
        <taxon>Endopterygota</taxon>
        <taxon>Coleoptera</taxon>
        <taxon>Polyphaga</taxon>
        <taxon>Scarabaeiformia</taxon>
        <taxon>Scarabaeidae</taxon>
        <taxon>Rutelinae</taxon>
        <taxon>Popillia</taxon>
    </lineage>
</organism>
<feature type="compositionally biased region" description="Polar residues" evidence="1">
    <location>
        <begin position="810"/>
        <end position="829"/>
    </location>
</feature>
<feature type="region of interest" description="Disordered" evidence="1">
    <location>
        <begin position="1"/>
        <end position="21"/>
    </location>
</feature>
<accession>A0AAW1NA60</accession>
<gene>
    <name evidence="2" type="ORF">QE152_g1004</name>
</gene>
<feature type="compositionally biased region" description="Polar residues" evidence="1">
    <location>
        <begin position="617"/>
        <end position="641"/>
    </location>
</feature>
<proteinExistence type="predicted"/>
<feature type="compositionally biased region" description="Basic and acidic residues" evidence="1">
    <location>
        <begin position="1587"/>
        <end position="1598"/>
    </location>
</feature>
<feature type="region of interest" description="Disordered" evidence="1">
    <location>
        <begin position="502"/>
        <end position="642"/>
    </location>
</feature>
<feature type="compositionally biased region" description="Low complexity" evidence="1">
    <location>
        <begin position="575"/>
        <end position="586"/>
    </location>
</feature>
<evidence type="ECO:0000313" key="2">
    <source>
        <dbReference type="EMBL" id="KAK9754834.1"/>
    </source>
</evidence>
<feature type="compositionally biased region" description="Polar residues" evidence="1">
    <location>
        <begin position="734"/>
        <end position="745"/>
    </location>
</feature>
<feature type="compositionally biased region" description="Polar residues" evidence="1">
    <location>
        <begin position="1116"/>
        <end position="1126"/>
    </location>
</feature>
<dbReference type="EMBL" id="JASPKY010000005">
    <property type="protein sequence ID" value="KAK9754834.1"/>
    <property type="molecule type" value="Genomic_DNA"/>
</dbReference>
<feature type="region of interest" description="Disordered" evidence="1">
    <location>
        <begin position="135"/>
        <end position="155"/>
    </location>
</feature>
<protein>
    <recommendedName>
        <fullName evidence="4">WASP family protein member</fullName>
    </recommendedName>
</protein>
<feature type="region of interest" description="Disordered" evidence="1">
    <location>
        <begin position="1396"/>
        <end position="1455"/>
    </location>
</feature>
<sequence length="1662" mass="184743">MVRWKPSKGTTTQSYRTENNGEAESDICSFAQLKKHYAANYEVTTNLFAAANRPRPVQALYEAAAKTPIHLMRQMDKWRRDGHRSSRYFLCTPVLGARRRKIRSKVDIDIETRMPAAVEELRRWTSNEAIGDVTITPDCQNRVPPSSFLTSDGDLTDGTVLSDDEPLDHKLPSPEEQAHVLAMNLIVTKKKAAANRPRPVQALYEAAAKTPIHLMRQMDKWRRDGHRSSRYFLCTPVLGARRRKIRSKVDIDIETRMPAAVEELRRWTSNEAIGDVTITPDCQNRVPPSSFLTSDGDLTDGTVLSDDEPLDHKLPSPEEQAHVLAMKFPPEVVAVDISGRSFDRLSFNRRSLLHTELEDVTSVNRRKGRTRKPRSRRRNTIAGTDQKELRDAVTGVGEETTSPSRDQERTAQEVSPVTTGSSSRSKSSDILRSNSKKESPEPKKSHFNSLKQWGKNRLKMINKYTESKTVESFKNEDVEQNNTYEIVTSVKRRSLERKIIHERQPSCSSSEKSSVANQNVPAVKLRESSQQRPSCSSSEKSSVANQNVPAVKLRESSQQRRLRRSSNENKDEMHSSSGNWSASSESGRASIGSEITTHPKSTTSAATSSNSLNTHTPGSVNSRRKYNPNNSTSGSVTSEGTLTPDIIHDLHEDGETSSVYSCDTEGYYTSFHMDSGLKTLKEEDGPVTPLHSTTTFSNSSSSNVGLSAENEYELFGRGSTSTTTSSAGTVCTTLRASESSRSLSNGPAVPERKSSLNKSKEKSPESSLERDISSDKTGTVKRSPLNHNKAPPTIVAVIHKNDEGDVSPDSGHNTSNSPIESANSPNGNRSCSEFEFSESSDMEGADRIERIRIKTTINSSRIPSMCAITPPHSDDESVKNYDMIQLINVNPISGYATIETVDVQENQTGSQSKALRAPSPSGGSVVIKESPKSQQSQPIFKATLMPLNNMFGKLKNNLSNLRKSPGNVAQENNNGEQYEKIADVKNNNNKSPIYDSVNKNLKAVLDVKNNNNKSPIYDSVNKNLKAVLSGKIRETEYVSLNELPSNETITESDSLERRKRQGARVTLNAEGKVVYSSDSLPRRKGATTFEPGPFVKKNGSPVQSPIPAHRNLNVRPVNSQDQNRPLSPQLGKVVIRASSGTSEIIRMPPATIVTPTSPKPNNSRGAYVHVLGRNEAKTIVTPTSPKPNNSRGAYVHVLGRNEAKTILTDSGRPHLQSNPHSPALDHHRSHLMEPDFNTTPSYLFQRDTNYSTLPSRKFHHLNDLPERSVTPDITRDLGNNRFDMGRSKTSELRGDFRINQQLRQYKDNQTNNDVPCMQNESLRISPIDPRGSSFKCSTPAPKVQDLKAAVNLENRLLSPKKSTMTNEELYAVIHKSKKKLNISDEDLDRVASPIEFEIQTPKATPKSPETGYLGEKSRSRLSWSPGTEDLADLNDKYSNESRSRQSWACKDRKGPAQTSRLDFKKLLLQHSKTAVPTKNNKLSAVEQLKISKQQIQPTPKHQQDDMSILELRDDMSILELSRSPRSIGNRKFNTLNSPRGTPDKPTRSVPKLLSPRSQWRFASPRSDVLSSTIPEDCREDDSPNSSGERRGRNLEETPSKAAVNLFGIDNKTSGTNYRTVTERIQAQRAQFFGTANTTTNDCSYRNRETTDTSVLPTLETAF</sequence>
<feature type="region of interest" description="Disordered" evidence="1">
    <location>
        <begin position="1082"/>
        <end position="1126"/>
    </location>
</feature>
<feature type="compositionally biased region" description="Basic and acidic residues" evidence="1">
    <location>
        <begin position="565"/>
        <end position="574"/>
    </location>
</feature>
<feature type="region of interest" description="Disordered" evidence="1">
    <location>
        <begin position="680"/>
        <end position="704"/>
    </location>
</feature>
<feature type="region of interest" description="Disordered" evidence="1">
    <location>
        <begin position="716"/>
        <end position="846"/>
    </location>
</feature>
<feature type="compositionally biased region" description="Low complexity" evidence="1">
    <location>
        <begin position="692"/>
        <end position="703"/>
    </location>
</feature>
<evidence type="ECO:0008006" key="4">
    <source>
        <dbReference type="Google" id="ProtNLM"/>
    </source>
</evidence>